<sequence length="213" mass="23699">MDFLSEINWGEQIVLLAVLFVSISFHEFSHGWAASQMGDDTAEREGRLTLNPLSHIDLYGTIILPIALLLFSGGNFVFGWAKPVPYNPYNLRDQRRDPALVALAGPASNIFIAVVAALVFRFLPDTTASLNEFLIIVFYLNFFLALFNLIPLPPLDGSKILAAILPEAGRRVFETLERIGPIFALLILFFILDIIAPFLNMLIEGAFRFLTGV</sequence>
<dbReference type="InterPro" id="IPR008915">
    <property type="entry name" value="Peptidase_M50"/>
</dbReference>
<keyword evidence="5" id="KW-0645">Protease</keyword>
<evidence type="ECO:0000256" key="8">
    <source>
        <dbReference type="ARBA" id="ARBA00022801"/>
    </source>
</evidence>
<dbReference type="AlphaFoldDB" id="A0A1F5P687"/>
<dbReference type="CDD" id="cd06158">
    <property type="entry name" value="S2P-M50_like_1"/>
    <property type="match status" value="1"/>
</dbReference>
<evidence type="ECO:0000256" key="11">
    <source>
        <dbReference type="ARBA" id="ARBA00023049"/>
    </source>
</evidence>
<dbReference type="GO" id="GO:0046872">
    <property type="term" value="F:metal ion binding"/>
    <property type="evidence" value="ECO:0007669"/>
    <property type="project" value="UniProtKB-KW"/>
</dbReference>
<feature type="transmembrane region" description="Helical" evidence="13">
    <location>
        <begin position="182"/>
        <end position="203"/>
    </location>
</feature>
<evidence type="ECO:0000313" key="15">
    <source>
        <dbReference type="EMBL" id="OGE85120.1"/>
    </source>
</evidence>
<evidence type="ECO:0000256" key="13">
    <source>
        <dbReference type="SAM" id="Phobius"/>
    </source>
</evidence>
<evidence type="ECO:0000256" key="5">
    <source>
        <dbReference type="ARBA" id="ARBA00022670"/>
    </source>
</evidence>
<evidence type="ECO:0000256" key="1">
    <source>
        <dbReference type="ARBA" id="ARBA00001947"/>
    </source>
</evidence>
<dbReference type="GO" id="GO:0008237">
    <property type="term" value="F:metallopeptidase activity"/>
    <property type="evidence" value="ECO:0007669"/>
    <property type="project" value="UniProtKB-KW"/>
</dbReference>
<accession>A0A1F5P687</accession>
<feature type="domain" description="Peptidase M50" evidence="14">
    <location>
        <begin position="128"/>
        <end position="185"/>
    </location>
</feature>
<evidence type="ECO:0000259" key="14">
    <source>
        <dbReference type="Pfam" id="PF02163"/>
    </source>
</evidence>
<proteinExistence type="inferred from homology"/>
<feature type="domain" description="Peptidase M50" evidence="14">
    <location>
        <begin position="15"/>
        <end position="123"/>
    </location>
</feature>
<keyword evidence="10 13" id="KW-1133">Transmembrane helix</keyword>
<dbReference type="PANTHER" id="PTHR35864">
    <property type="entry name" value="ZINC METALLOPROTEASE MJ0611-RELATED"/>
    <property type="match status" value="1"/>
</dbReference>
<evidence type="ECO:0000256" key="3">
    <source>
        <dbReference type="ARBA" id="ARBA00007931"/>
    </source>
</evidence>
<evidence type="ECO:0000256" key="6">
    <source>
        <dbReference type="ARBA" id="ARBA00022692"/>
    </source>
</evidence>
<dbReference type="GO" id="GO:0006508">
    <property type="term" value="P:proteolysis"/>
    <property type="evidence" value="ECO:0007669"/>
    <property type="project" value="UniProtKB-KW"/>
</dbReference>
<protein>
    <recommendedName>
        <fullName evidence="14">Peptidase M50 domain-containing protein</fullName>
    </recommendedName>
</protein>
<evidence type="ECO:0000256" key="2">
    <source>
        <dbReference type="ARBA" id="ARBA00004651"/>
    </source>
</evidence>
<reference evidence="15 16" key="1">
    <citation type="journal article" date="2016" name="Nat. Commun.">
        <title>Thousands of microbial genomes shed light on interconnected biogeochemical processes in an aquifer system.</title>
        <authorList>
            <person name="Anantharaman K."/>
            <person name="Brown C.T."/>
            <person name="Hug L.A."/>
            <person name="Sharon I."/>
            <person name="Castelle C.J."/>
            <person name="Probst A.J."/>
            <person name="Thomas B.C."/>
            <person name="Singh A."/>
            <person name="Wilkins M.J."/>
            <person name="Karaoz U."/>
            <person name="Brodie E.L."/>
            <person name="Williams K.H."/>
            <person name="Hubbard S.S."/>
            <person name="Banfield J.F."/>
        </authorList>
    </citation>
    <scope>NUCLEOTIDE SEQUENCE [LARGE SCALE GENOMIC DNA]</scope>
</reference>
<comment type="caution">
    <text evidence="15">The sequence shown here is derived from an EMBL/GenBank/DDBJ whole genome shotgun (WGS) entry which is preliminary data.</text>
</comment>
<keyword evidence="9" id="KW-0862">Zinc</keyword>
<dbReference type="Pfam" id="PF02163">
    <property type="entry name" value="Peptidase_M50"/>
    <property type="match status" value="2"/>
</dbReference>
<dbReference type="PANTHER" id="PTHR35864:SF1">
    <property type="entry name" value="ZINC METALLOPROTEASE YWHC-RELATED"/>
    <property type="match status" value="1"/>
</dbReference>
<evidence type="ECO:0000256" key="7">
    <source>
        <dbReference type="ARBA" id="ARBA00022723"/>
    </source>
</evidence>
<dbReference type="GO" id="GO:0005886">
    <property type="term" value="C:plasma membrane"/>
    <property type="evidence" value="ECO:0007669"/>
    <property type="project" value="UniProtKB-SubCell"/>
</dbReference>
<organism evidence="15 16">
    <name type="scientific">Candidatus Doudnabacteria bacterium RIFCSPHIGHO2_02_FULL_46_11</name>
    <dbReference type="NCBI Taxonomy" id="1817832"/>
    <lineage>
        <taxon>Bacteria</taxon>
        <taxon>Candidatus Doudnaibacteriota</taxon>
    </lineage>
</organism>
<feature type="transmembrane region" description="Helical" evidence="13">
    <location>
        <begin position="100"/>
        <end position="123"/>
    </location>
</feature>
<dbReference type="InterPro" id="IPR044537">
    <property type="entry name" value="Rip2-like"/>
</dbReference>
<dbReference type="EMBL" id="MFES01000027">
    <property type="protein sequence ID" value="OGE85120.1"/>
    <property type="molecule type" value="Genomic_DNA"/>
</dbReference>
<dbReference type="Proteomes" id="UP000176786">
    <property type="component" value="Unassembled WGS sequence"/>
</dbReference>
<evidence type="ECO:0000256" key="12">
    <source>
        <dbReference type="ARBA" id="ARBA00023136"/>
    </source>
</evidence>
<dbReference type="InterPro" id="IPR052348">
    <property type="entry name" value="Metallopeptidase_M50B"/>
</dbReference>
<gene>
    <name evidence="15" type="ORF">A3J48_03025</name>
</gene>
<keyword evidence="12 13" id="KW-0472">Membrane</keyword>
<comment type="subcellular location">
    <subcellularLocation>
        <location evidence="2">Cell membrane</location>
        <topology evidence="2">Multi-pass membrane protein</topology>
    </subcellularLocation>
</comment>
<feature type="transmembrane region" description="Helical" evidence="13">
    <location>
        <begin position="56"/>
        <end position="80"/>
    </location>
</feature>
<evidence type="ECO:0000256" key="10">
    <source>
        <dbReference type="ARBA" id="ARBA00022989"/>
    </source>
</evidence>
<keyword evidence="8" id="KW-0378">Hydrolase</keyword>
<keyword evidence="6 13" id="KW-0812">Transmembrane</keyword>
<keyword evidence="7" id="KW-0479">Metal-binding</keyword>
<keyword evidence="11" id="KW-0482">Metalloprotease</keyword>
<feature type="transmembrane region" description="Helical" evidence="13">
    <location>
        <begin position="130"/>
        <end position="150"/>
    </location>
</feature>
<comment type="cofactor">
    <cofactor evidence="1">
        <name>Zn(2+)</name>
        <dbReference type="ChEBI" id="CHEBI:29105"/>
    </cofactor>
</comment>
<evidence type="ECO:0000256" key="4">
    <source>
        <dbReference type="ARBA" id="ARBA00022475"/>
    </source>
</evidence>
<evidence type="ECO:0000256" key="9">
    <source>
        <dbReference type="ARBA" id="ARBA00022833"/>
    </source>
</evidence>
<feature type="transmembrane region" description="Helical" evidence="13">
    <location>
        <begin position="12"/>
        <end position="35"/>
    </location>
</feature>
<comment type="similarity">
    <text evidence="3">Belongs to the peptidase M50B family.</text>
</comment>
<name>A0A1F5P687_9BACT</name>
<keyword evidence="4" id="KW-1003">Cell membrane</keyword>
<evidence type="ECO:0000313" key="16">
    <source>
        <dbReference type="Proteomes" id="UP000176786"/>
    </source>
</evidence>